<comment type="caution">
    <text evidence="5">The sequence shown here is derived from an EMBL/GenBank/DDBJ whole genome shotgun (WGS) entry which is preliminary data.</text>
</comment>
<reference evidence="5 6" key="1">
    <citation type="submission" date="2020-08" db="EMBL/GenBank/DDBJ databases">
        <title>Bridging the membrane lipid divide: bacteria of the FCB group superphylum have the potential to synthesize archaeal ether lipids.</title>
        <authorList>
            <person name="Villanueva L."/>
            <person name="Von Meijenfeldt F.A.B."/>
            <person name="Westbye A.B."/>
            <person name="Yadav S."/>
            <person name="Hopmans E.C."/>
            <person name="Dutilh B.E."/>
            <person name="Sinninghe Damste J.S."/>
        </authorList>
    </citation>
    <scope>NUCLEOTIDE SEQUENCE [LARGE SCALE GENOMIC DNA]</scope>
    <source>
        <strain evidence="5">NIOZ-UU17</strain>
    </source>
</reference>
<evidence type="ECO:0000313" key="5">
    <source>
        <dbReference type="EMBL" id="MBC8433358.1"/>
    </source>
</evidence>
<dbReference type="InterPro" id="IPR028082">
    <property type="entry name" value="Peripla_BP_I"/>
</dbReference>
<evidence type="ECO:0000313" key="6">
    <source>
        <dbReference type="Proteomes" id="UP000605201"/>
    </source>
</evidence>
<dbReference type="PANTHER" id="PTHR30483:SF6">
    <property type="entry name" value="PERIPLASMIC BINDING PROTEIN OF ABC TRANSPORTER FOR NATURAL AMINO ACIDS"/>
    <property type="match status" value="1"/>
</dbReference>
<dbReference type="InterPro" id="IPR028081">
    <property type="entry name" value="Leu-bd"/>
</dbReference>
<dbReference type="InterPro" id="IPR051010">
    <property type="entry name" value="BCAA_transport"/>
</dbReference>
<feature type="compositionally biased region" description="Polar residues" evidence="3">
    <location>
        <begin position="691"/>
        <end position="701"/>
    </location>
</feature>
<dbReference type="PANTHER" id="PTHR30483">
    <property type="entry name" value="LEUCINE-SPECIFIC-BINDING PROTEIN"/>
    <property type="match status" value="1"/>
</dbReference>
<dbReference type="AlphaFoldDB" id="A0A8J6TR56"/>
<feature type="region of interest" description="Disordered" evidence="3">
    <location>
        <begin position="691"/>
        <end position="715"/>
    </location>
</feature>
<comment type="similarity">
    <text evidence="1">Belongs to the leucine-binding protein family.</text>
</comment>
<gene>
    <name evidence="5" type="ORF">H8D96_15715</name>
</gene>
<feature type="domain" description="Leucine-binding protein" evidence="4">
    <location>
        <begin position="532"/>
        <end position="676"/>
    </location>
</feature>
<protein>
    <submittedName>
        <fullName evidence="5">Penicillin-binding protein activator</fullName>
    </submittedName>
</protein>
<dbReference type="CDD" id="cd06339">
    <property type="entry name" value="PBP1_YraM_LppC_lipoprotein-like"/>
    <property type="match status" value="1"/>
</dbReference>
<accession>A0A8J6TR56</accession>
<feature type="domain" description="Leucine-binding protein" evidence="4">
    <location>
        <begin position="273"/>
        <end position="452"/>
    </location>
</feature>
<dbReference type="PROSITE" id="PS51257">
    <property type="entry name" value="PROKAR_LIPOPROTEIN"/>
    <property type="match status" value="1"/>
</dbReference>
<feature type="compositionally biased region" description="Basic and acidic residues" evidence="3">
    <location>
        <begin position="502"/>
        <end position="524"/>
    </location>
</feature>
<evidence type="ECO:0000256" key="3">
    <source>
        <dbReference type="SAM" id="MobiDB-lite"/>
    </source>
</evidence>
<dbReference type="Pfam" id="PF13174">
    <property type="entry name" value="TPR_6"/>
    <property type="match status" value="1"/>
</dbReference>
<dbReference type="SUPFAM" id="SSF53822">
    <property type="entry name" value="Periplasmic binding protein-like I"/>
    <property type="match status" value="1"/>
</dbReference>
<evidence type="ECO:0000256" key="1">
    <source>
        <dbReference type="ARBA" id="ARBA00010062"/>
    </source>
</evidence>
<dbReference type="Gene3D" id="1.25.40.10">
    <property type="entry name" value="Tetratricopeptide repeat domain"/>
    <property type="match status" value="2"/>
</dbReference>
<keyword evidence="2" id="KW-0732">Signal</keyword>
<dbReference type="EMBL" id="JACNIG010000293">
    <property type="protein sequence ID" value="MBC8433358.1"/>
    <property type="molecule type" value="Genomic_DNA"/>
</dbReference>
<sequence length="715" mass="80074">MNPSKPIAIILLLLLQIVLGGCLPKTTVLTVPVETGPGKELFSKAEKLFQAKSYQKAREAYNEYITRFPDGPLAGGAFLRIGTIQEALGSHSKARDVYQRLIDAYPGSSFARDARVEILISYYNEGMYSEVIKQAADFLKGTVPRVSYLRTHLLLGDTYLAMGSPVDAVTNYVLAYKKAKDSEKKGVISRLEEAVAQLESEEFLFLLNRTEDGFPAGYLLYQLGLNHLEEEDYEDAERVLSIFIENFPGHEKSQQAQILLETISKNSVYSRYTIGCLLPFSGPYGAYGNRALKGVELALNRFSSQNVDHAIKIIFKDTGSDPDKAAEAVKELFKENVAAIIGPLVTAETAGVEAQHSGIPIITLTQKEDITQIGDYVFRNFFTPAMQVKTILSFAVESLGLKRFAILYPDENYGTTFMNLFWDEVLAHGGRIVGVESYNSTHTDFADPIKKLVGLYYEVPEDLKTEKNRAYEDENDLDLIDNFVDMDFQFAYDTDDTDPAEEPAKEPADEQTKETDQKDEEKKEPEPIIDFDAVFIPDAPTKSGLIIPQLAYYDVQDIYLFGTNLWHSDSLIEMSRQYAQGAVLTDGFFAQSDSANVKDFVKDFRKTYGEDPGFIEAVAYDTAMILFEMVSRPEIRYRSALKRGLLQLNNYEGVTGLTAFDSSGDVRKKLFLLQIKGRGFVELERHEPVNREQQSVISSPLLNDPTEFSGVNSNP</sequence>
<dbReference type="InterPro" id="IPR011990">
    <property type="entry name" value="TPR-like_helical_dom_sf"/>
</dbReference>
<evidence type="ECO:0000259" key="4">
    <source>
        <dbReference type="Pfam" id="PF13458"/>
    </source>
</evidence>
<name>A0A8J6TR56_9BACT</name>
<dbReference type="Pfam" id="PF13432">
    <property type="entry name" value="TPR_16"/>
    <property type="match status" value="1"/>
</dbReference>
<organism evidence="5 6">
    <name type="scientific">Candidatus Desulfatibia vada</name>
    <dbReference type="NCBI Taxonomy" id="2841696"/>
    <lineage>
        <taxon>Bacteria</taxon>
        <taxon>Pseudomonadati</taxon>
        <taxon>Thermodesulfobacteriota</taxon>
        <taxon>Desulfobacteria</taxon>
        <taxon>Desulfobacterales</taxon>
        <taxon>Desulfobacterales incertae sedis</taxon>
        <taxon>Candidatus Desulfatibia</taxon>
    </lineage>
</organism>
<dbReference type="Proteomes" id="UP000605201">
    <property type="component" value="Unassembled WGS sequence"/>
</dbReference>
<dbReference type="SUPFAM" id="SSF48452">
    <property type="entry name" value="TPR-like"/>
    <property type="match status" value="1"/>
</dbReference>
<proteinExistence type="inferred from homology"/>
<dbReference type="InterPro" id="IPR019734">
    <property type="entry name" value="TPR_rpt"/>
</dbReference>
<dbReference type="SMART" id="SM00028">
    <property type="entry name" value="TPR"/>
    <property type="match status" value="4"/>
</dbReference>
<feature type="region of interest" description="Disordered" evidence="3">
    <location>
        <begin position="494"/>
        <end position="524"/>
    </location>
</feature>
<dbReference type="Pfam" id="PF13458">
    <property type="entry name" value="Peripla_BP_6"/>
    <property type="match status" value="2"/>
</dbReference>
<dbReference type="Gene3D" id="3.40.50.2300">
    <property type="match status" value="4"/>
</dbReference>
<evidence type="ECO:0000256" key="2">
    <source>
        <dbReference type="ARBA" id="ARBA00022729"/>
    </source>
</evidence>